<feature type="region of interest" description="Disordered" evidence="5">
    <location>
        <begin position="1109"/>
        <end position="1200"/>
    </location>
</feature>
<feature type="compositionally biased region" description="Polar residues" evidence="5">
    <location>
        <begin position="223"/>
        <end position="233"/>
    </location>
</feature>
<dbReference type="GO" id="GO:0140662">
    <property type="term" value="F:ATP-dependent protein folding chaperone"/>
    <property type="evidence" value="ECO:0007669"/>
    <property type="project" value="InterPro"/>
</dbReference>
<feature type="compositionally biased region" description="Polar residues" evidence="5">
    <location>
        <begin position="1109"/>
        <end position="1124"/>
    </location>
</feature>
<dbReference type="GO" id="GO:0005524">
    <property type="term" value="F:ATP binding"/>
    <property type="evidence" value="ECO:0007669"/>
    <property type="project" value="UniProtKB-KW"/>
</dbReference>
<evidence type="ECO:0000256" key="1">
    <source>
        <dbReference type="ARBA" id="ARBA00007381"/>
    </source>
</evidence>
<feature type="region of interest" description="Disordered" evidence="5">
    <location>
        <begin position="670"/>
        <end position="693"/>
    </location>
</feature>
<gene>
    <name evidence="6" type="ORF">CDAUBV1_LOCUS9961</name>
</gene>
<accession>A0AAV2TGN8</accession>
<keyword evidence="4" id="KW-0175">Coiled coil</keyword>
<feature type="region of interest" description="Disordered" evidence="5">
    <location>
        <begin position="564"/>
        <end position="654"/>
    </location>
</feature>
<comment type="caution">
    <text evidence="6">The sequence shown here is derived from an EMBL/GenBank/DDBJ whole genome shotgun (WGS) entry which is preliminary data.</text>
</comment>
<dbReference type="PANTHER" id="PTHR45639">
    <property type="entry name" value="HSC70CB, ISOFORM G-RELATED"/>
    <property type="match status" value="1"/>
</dbReference>
<feature type="compositionally biased region" description="Polar residues" evidence="5">
    <location>
        <begin position="609"/>
        <end position="625"/>
    </location>
</feature>
<protein>
    <submittedName>
        <fullName evidence="6">Uncharacterized protein</fullName>
    </submittedName>
</protein>
<evidence type="ECO:0000256" key="3">
    <source>
        <dbReference type="ARBA" id="ARBA00022840"/>
    </source>
</evidence>
<evidence type="ECO:0000313" key="7">
    <source>
        <dbReference type="Proteomes" id="UP001497525"/>
    </source>
</evidence>
<reference evidence="6" key="1">
    <citation type="submission" date="2024-06" db="EMBL/GenBank/DDBJ databases">
        <authorList>
            <person name="Liu X."/>
            <person name="Lenzi L."/>
            <person name="Haldenby T S."/>
            <person name="Uol C."/>
        </authorList>
    </citation>
    <scope>NUCLEOTIDE SEQUENCE</scope>
</reference>
<evidence type="ECO:0000256" key="5">
    <source>
        <dbReference type="SAM" id="MobiDB-lite"/>
    </source>
</evidence>
<organism evidence="6 7">
    <name type="scientific">Calicophoron daubneyi</name>
    <name type="common">Rumen fluke</name>
    <name type="synonym">Paramphistomum daubneyi</name>
    <dbReference type="NCBI Taxonomy" id="300641"/>
    <lineage>
        <taxon>Eukaryota</taxon>
        <taxon>Metazoa</taxon>
        <taxon>Spiralia</taxon>
        <taxon>Lophotrochozoa</taxon>
        <taxon>Platyhelminthes</taxon>
        <taxon>Trematoda</taxon>
        <taxon>Digenea</taxon>
        <taxon>Plagiorchiida</taxon>
        <taxon>Pronocephalata</taxon>
        <taxon>Paramphistomoidea</taxon>
        <taxon>Paramphistomidae</taxon>
        <taxon>Calicophoron</taxon>
    </lineage>
</organism>
<feature type="compositionally biased region" description="Basic and acidic residues" evidence="5">
    <location>
        <begin position="570"/>
        <end position="584"/>
    </location>
</feature>
<dbReference type="EMBL" id="CAXLJL010000268">
    <property type="protein sequence ID" value="CAL5135850.1"/>
    <property type="molecule type" value="Genomic_DNA"/>
</dbReference>
<dbReference type="InterPro" id="IPR013126">
    <property type="entry name" value="Hsp_70_fam"/>
</dbReference>
<feature type="compositionally biased region" description="Basic and acidic residues" evidence="5">
    <location>
        <begin position="1125"/>
        <end position="1141"/>
    </location>
</feature>
<feature type="region of interest" description="Disordered" evidence="5">
    <location>
        <begin position="785"/>
        <end position="850"/>
    </location>
</feature>
<feature type="compositionally biased region" description="Basic and acidic residues" evidence="5">
    <location>
        <begin position="628"/>
        <end position="653"/>
    </location>
</feature>
<dbReference type="Proteomes" id="UP001497525">
    <property type="component" value="Unassembled WGS sequence"/>
</dbReference>
<comment type="similarity">
    <text evidence="1">Belongs to the heat shock protein 70 family.</text>
</comment>
<keyword evidence="2" id="KW-0547">Nucleotide-binding</keyword>
<name>A0AAV2TGN8_CALDB</name>
<proteinExistence type="inferred from homology"/>
<feature type="coiled-coil region" evidence="4">
    <location>
        <begin position="1489"/>
        <end position="1516"/>
    </location>
</feature>
<keyword evidence="3" id="KW-0067">ATP-binding</keyword>
<feature type="compositionally biased region" description="Polar residues" evidence="5">
    <location>
        <begin position="841"/>
        <end position="850"/>
    </location>
</feature>
<feature type="region of interest" description="Disordered" evidence="5">
    <location>
        <begin position="216"/>
        <end position="240"/>
    </location>
</feature>
<evidence type="ECO:0000256" key="2">
    <source>
        <dbReference type="ARBA" id="ARBA00022741"/>
    </source>
</evidence>
<feature type="region of interest" description="Disordered" evidence="5">
    <location>
        <begin position="339"/>
        <end position="361"/>
    </location>
</feature>
<evidence type="ECO:0000313" key="6">
    <source>
        <dbReference type="EMBL" id="CAL5135850.1"/>
    </source>
</evidence>
<feature type="region of interest" description="Disordered" evidence="5">
    <location>
        <begin position="718"/>
        <end position="761"/>
    </location>
</feature>
<evidence type="ECO:0000256" key="4">
    <source>
        <dbReference type="SAM" id="Coils"/>
    </source>
</evidence>
<feature type="compositionally biased region" description="Basic and acidic residues" evidence="5">
    <location>
        <begin position="798"/>
        <end position="808"/>
    </location>
</feature>
<sequence length="1596" mass="181387">MEVTTVYTIMSSLQAREACSEMGLQMSLDSIHMEAKQETEDSVNLAESPKHKLNAYTYAVAQELESIPQEQLTPDERLQVKMLIMESNELAKQEDRDETDPEFTDVLNDLHNTFDPIKQRHLSISEREQVLGRFEILLGEIRTFLNRKFYESSETERQYSQEFLLLKTFEEWYSSWLSKKMRMSDSAFKQKLYSLRTLQIQSQLENLECMVRPILTRPGDTKGPSQTQISTEDANARKKTCTDPRTELEDIARLVQKQLEIIPAQMIEPAEKEQIQRTLRSAYELLEMSKGQATSPSVFQARTKKLKSVFAPLQRRYSESAKRMLVVEEFQDLLKEMDEYSDPSEDSMSSGDQHPKGSEHTKSLKSWYSNWLEKKLSTPDSVVDTKLYELRTLELQSKLEELQCHLRPYPLLSVDSHKRKSAQLRQRRGRERLSESFAGINRQSAPPFAHLPQSPRGSLRRGMSLIDSSPLSPRRAIRHLSSNLFETLKEDELDTKLEVREQGQIPPKKSFDAVDSVSQETQKELRQEINFSQPALKLSETAHEVLDLTSEQPISLSTPQTLLPSLSHEVSPEGQREQDGKSGTECDGTQDPAGKKNVWMDQNADGEGSPSQSARGTGRSESCNGKTLDGERRETYEPGSIKDAETVRNHEKLLTNGKPSIFAVNGTAQIEHRPPPYTPPPSPVVTSRGESWGQGKYDKLKDHDSPVVYNVQPTDFCDKNGSLQDNKSRVEATSGKGVTEHKTEQQRVSSSAPNKTGEDGEISMLRIIQSMGEHVHVNRFLCETEQRSQNDNANTNTDEDKNGPRSDAEASQNKKIYSASEKFPSATPTPPPSPTMLAGKTTASDARNTQNLRSTSFFDFRLQESERQSVNSLTAEAMNHAFCSPIPIQDSPARDTILDQKELQEFRRNEAVGGDEMKGLEKMSRQKEQLGTELTNKAEETVNLLAISMRGTSPSSLPTKILKARDGLRQRDTKSMDVDLNHEEQPELLAIERTASNIVKTVMDNAVLEIMKGVEGETVHPGECTERNRAKFESEGVIEKESVQTGQPLDGEYNLGEEIETVHLTETNKLSSVFSPATKDINTPFMDALAGAEPGKKRLRKVRFDEAFGSSNNLSSKNSMPSTVEKQKPTAETIRRTKDASKVQGGTDGGMMDSVLPNRKNLSEASAERSSVEVAKKDGSETMLISENSHDKKSSDENSLVVHKQAQNSHCKITEEESMEKVETSVTPLEKVVTISEVSVLCEDFKKLVKDFKNESDSVVYPEISIYRFLMQTSLEWYSYWIVHFRMLLQKSLSPNELVQIKNTIENRSKAMKSTCNYLLERLRKRTTSVKNADIKCEPSENLFHREKVRRGLENYVSQWLTSITNRTTVFDDPKDLYEVVVTLEKTEDWLQNEGRHLSRETYLQWLDQLKLLKSATAASSAQLQDAVDRFRAEIQAMKLKSTKLVESEGSTEDMKVFESRIQFYEDWLDSHSRGQGSPDFPGSLSSKLTDNLLKKRELREKLDKLEQQERPHTAQLEKEIRILHVKLDVYHTWLNIPRIPASFEWAVDNPRRMIRTINEQRITMEKELYAFTEKFTGKRSQQMQSMRKLPYLPSN</sequence>
<feature type="compositionally biased region" description="Basic and acidic residues" evidence="5">
    <location>
        <begin position="1166"/>
        <end position="1180"/>
    </location>
</feature>